<gene>
    <name evidence="2" type="ORF">J2Z35_002445</name>
</gene>
<dbReference type="PANTHER" id="PTHR13696:SF52">
    <property type="entry name" value="PARA FAMILY PROTEIN CT_582"/>
    <property type="match status" value="1"/>
</dbReference>
<dbReference type="InterPro" id="IPR027417">
    <property type="entry name" value="P-loop_NTPase"/>
</dbReference>
<keyword evidence="3" id="KW-1185">Reference proteome</keyword>
<dbReference type="Gene3D" id="3.40.50.300">
    <property type="entry name" value="P-loop containing nucleotide triphosphate hydrolases"/>
    <property type="match status" value="1"/>
</dbReference>
<dbReference type="InterPro" id="IPR050678">
    <property type="entry name" value="DNA_Partitioning_ATPase"/>
</dbReference>
<dbReference type="PIRSF" id="PIRSF009320">
    <property type="entry name" value="Nuc_binding_HP_1000"/>
    <property type="match status" value="1"/>
</dbReference>
<reference evidence="2 3" key="1">
    <citation type="submission" date="2021-03" db="EMBL/GenBank/DDBJ databases">
        <title>Genomic Encyclopedia of Type Strains, Phase IV (KMG-IV): sequencing the most valuable type-strain genomes for metagenomic binning, comparative biology and taxonomic classification.</title>
        <authorList>
            <person name="Goeker M."/>
        </authorList>
    </citation>
    <scope>NUCLEOTIDE SEQUENCE [LARGE SCALE GENOMIC DNA]</scope>
    <source>
        <strain evidence="2 3">DSM 27512</strain>
    </source>
</reference>
<dbReference type="SUPFAM" id="SSF52540">
    <property type="entry name" value="P-loop containing nucleoside triphosphate hydrolases"/>
    <property type="match status" value="1"/>
</dbReference>
<organism evidence="2 3">
    <name type="scientific">Acetoanaerobium pronyense</name>
    <dbReference type="NCBI Taxonomy" id="1482736"/>
    <lineage>
        <taxon>Bacteria</taxon>
        <taxon>Bacillati</taxon>
        <taxon>Bacillota</taxon>
        <taxon>Clostridia</taxon>
        <taxon>Peptostreptococcales</taxon>
        <taxon>Filifactoraceae</taxon>
        <taxon>Acetoanaerobium</taxon>
    </lineage>
</organism>
<evidence type="ECO:0000313" key="2">
    <source>
        <dbReference type="EMBL" id="MBP2028615.1"/>
    </source>
</evidence>
<dbReference type="Pfam" id="PF13614">
    <property type="entry name" value="AAA_31"/>
    <property type="match status" value="1"/>
</dbReference>
<dbReference type="RefSeq" id="WP_209661665.1">
    <property type="nucleotide sequence ID" value="NZ_JAGGLI010000034.1"/>
</dbReference>
<evidence type="ECO:0000259" key="1">
    <source>
        <dbReference type="Pfam" id="PF13614"/>
    </source>
</evidence>
<feature type="domain" description="AAA" evidence="1">
    <location>
        <begin position="2"/>
        <end position="172"/>
    </location>
</feature>
<protein>
    <submittedName>
        <fullName evidence="2">Chromosome partitioning protein</fullName>
    </submittedName>
</protein>
<accession>A0ABS4KLF4</accession>
<dbReference type="EMBL" id="JAGGLI010000034">
    <property type="protein sequence ID" value="MBP2028615.1"/>
    <property type="molecule type" value="Genomic_DNA"/>
</dbReference>
<name>A0ABS4KLF4_9FIRM</name>
<dbReference type="Proteomes" id="UP001314903">
    <property type="component" value="Unassembled WGS sequence"/>
</dbReference>
<dbReference type="CDD" id="cd02042">
    <property type="entry name" value="ParAB_family"/>
    <property type="match status" value="1"/>
</dbReference>
<dbReference type="PANTHER" id="PTHR13696">
    <property type="entry name" value="P-LOOP CONTAINING NUCLEOSIDE TRIPHOSPHATE HYDROLASE"/>
    <property type="match status" value="1"/>
</dbReference>
<comment type="caution">
    <text evidence="2">The sequence shown here is derived from an EMBL/GenBank/DDBJ whole genome shotgun (WGS) entry which is preliminary data.</text>
</comment>
<proteinExistence type="predicted"/>
<sequence>MILSVANQKGGVAKTTSTLAIASRLKQEGYKVLAIDLDPQGNLSESVDAKQIEVPTVYELLKEEITVREAIQSLNFFDIIPSNIMLAGAEQELSATGKEYRLKEALESISIEYDYIIIDTPPSLGILTVNAFTASDEILIPTTPGIFAVNGIEQLNNTIKNVKKYCNQNLKINGILVTRFNPRANINKSIKELTENLAEHIGAKVYNSYIRNSVVIEESQANKINLFENYKSATVTSDYSNFINEFLGEQL</sequence>
<dbReference type="InterPro" id="IPR025669">
    <property type="entry name" value="AAA_dom"/>
</dbReference>
<evidence type="ECO:0000313" key="3">
    <source>
        <dbReference type="Proteomes" id="UP001314903"/>
    </source>
</evidence>